<feature type="region of interest" description="Disordered" evidence="1">
    <location>
        <begin position="260"/>
        <end position="307"/>
    </location>
</feature>
<dbReference type="Proteomes" id="UP001497457">
    <property type="component" value="Chromosome 8b"/>
</dbReference>
<feature type="compositionally biased region" description="Basic and acidic residues" evidence="1">
    <location>
        <begin position="167"/>
        <end position="177"/>
    </location>
</feature>
<evidence type="ECO:0000259" key="2">
    <source>
        <dbReference type="SMART" id="SM00343"/>
    </source>
</evidence>
<feature type="compositionally biased region" description="Basic and acidic residues" evidence="1">
    <location>
        <begin position="564"/>
        <end position="576"/>
    </location>
</feature>
<feature type="region of interest" description="Disordered" evidence="1">
    <location>
        <begin position="547"/>
        <end position="585"/>
    </location>
</feature>
<dbReference type="SUPFAM" id="SSF57756">
    <property type="entry name" value="Retrovirus zinc finger-like domains"/>
    <property type="match status" value="1"/>
</dbReference>
<dbReference type="InterPro" id="IPR001878">
    <property type="entry name" value="Znf_CCHC"/>
</dbReference>
<dbReference type="AlphaFoldDB" id="A0ABC9FZY3"/>
<evidence type="ECO:0000313" key="3">
    <source>
        <dbReference type="EMBL" id="CAL5085292.1"/>
    </source>
</evidence>
<dbReference type="PANTHER" id="PTHR33087">
    <property type="entry name" value="OS07G0539200 PROTEIN"/>
    <property type="match status" value="1"/>
</dbReference>
<feature type="compositionally biased region" description="Basic and acidic residues" evidence="1">
    <location>
        <begin position="110"/>
        <end position="123"/>
    </location>
</feature>
<keyword evidence="4" id="KW-1185">Reference proteome</keyword>
<reference evidence="3" key="1">
    <citation type="submission" date="2024-10" db="EMBL/GenBank/DDBJ databases">
        <authorList>
            <person name="Ryan C."/>
        </authorList>
    </citation>
    <scope>NUCLEOTIDE SEQUENCE [LARGE SCALE GENOMIC DNA]</scope>
</reference>
<dbReference type="Gene3D" id="4.10.60.10">
    <property type="entry name" value="Zinc finger, CCHC-type"/>
    <property type="match status" value="1"/>
</dbReference>
<evidence type="ECO:0000313" key="4">
    <source>
        <dbReference type="Proteomes" id="UP001497457"/>
    </source>
</evidence>
<proteinExistence type="predicted"/>
<dbReference type="InterPro" id="IPR036875">
    <property type="entry name" value="Znf_CCHC_sf"/>
</dbReference>
<dbReference type="InterPro" id="IPR053253">
    <property type="entry name" value="Sex_diff_modulator"/>
</dbReference>
<feature type="region of interest" description="Disordered" evidence="1">
    <location>
        <begin position="834"/>
        <end position="896"/>
    </location>
</feature>
<dbReference type="PANTHER" id="PTHR33087:SF31">
    <property type="entry name" value="OS06G0482850 PROTEIN"/>
    <property type="match status" value="1"/>
</dbReference>
<name>A0ABC9FZY3_9POAL</name>
<feature type="domain" description="CCHC-type" evidence="2">
    <location>
        <begin position="220"/>
        <end position="236"/>
    </location>
</feature>
<feature type="compositionally biased region" description="Low complexity" evidence="1">
    <location>
        <begin position="125"/>
        <end position="136"/>
    </location>
</feature>
<feature type="compositionally biased region" description="Low complexity" evidence="1">
    <location>
        <begin position="280"/>
        <end position="293"/>
    </location>
</feature>
<feature type="compositionally biased region" description="Polar residues" evidence="1">
    <location>
        <begin position="851"/>
        <end position="860"/>
    </location>
</feature>
<organism evidence="3 4">
    <name type="scientific">Urochloa decumbens</name>
    <dbReference type="NCBI Taxonomy" id="240449"/>
    <lineage>
        <taxon>Eukaryota</taxon>
        <taxon>Viridiplantae</taxon>
        <taxon>Streptophyta</taxon>
        <taxon>Embryophyta</taxon>
        <taxon>Tracheophyta</taxon>
        <taxon>Spermatophyta</taxon>
        <taxon>Magnoliopsida</taxon>
        <taxon>Liliopsida</taxon>
        <taxon>Poales</taxon>
        <taxon>Poaceae</taxon>
        <taxon>PACMAD clade</taxon>
        <taxon>Panicoideae</taxon>
        <taxon>Panicodae</taxon>
        <taxon>Paniceae</taxon>
        <taxon>Melinidinae</taxon>
        <taxon>Urochloa</taxon>
    </lineage>
</organism>
<feature type="region of interest" description="Disordered" evidence="1">
    <location>
        <begin position="746"/>
        <end position="797"/>
    </location>
</feature>
<feature type="compositionally biased region" description="Polar residues" evidence="1">
    <location>
        <begin position="874"/>
        <end position="895"/>
    </location>
</feature>
<sequence>MSGSSTRLSPLATPFYPAATSNGRTKELRWAGSGSSSDEESLPSYLDAARRRPTPADPSTSGARQVSPVPLQIYDRPVAARGPVARDNNQRRRSRSTRPKTELVIGLPHRGREGRRLPRRDSLPRQGAAARGAQGRVTVRQRLGPRVANPPLPLRRRRYSSPDAEGWQERLPRERRASPQGTSHQRGDLQPRRLPAELGGRCLNCLSYGHRRASCKLPTRCLRCHQFHHVARDCKRPRSPPTGSAATGVVAHPQRFVRARRASHSPGTPCGSDAAGSTDGEGATPRGPAAGPTPSLPASRTPSPELPRHAAVNNFEALDDNQPAVRRRGEACYVDFSPGMAAEETRLRLALLAQAGNASRDISASELADALLASLGVLAGEVDIKPFHPENFLLVCSSQAVRDRIFAAGRVPVRNTNMVFRTWTRLVHADSPPPMFTRVNIELDGVPPHAWSLDTASKLLAPSCWVEKLDDATANKADLSTFKLTAWTRDIASIPTSRPLEIAEPEPAIVYDDPGMQLIFGRLPPYLRQKKTLTYEVLFHIRGVADFAPRTPSPSPSPPSSDGDSGHDGHPDRGYGESRGQGPRLQGFHVRRGVEDNPLSGFMPRNEGGYYDCTLASRRQHPCVAPASSAGPPVLRQTVHTGEVAAAAAPSAIATPATIHVAAAEAATGAKPAAVAVGAIDAATDTATIHVAAAEAKPAAVAVAAIDAATVQVIPAAVVAAAAEDVIEGLLTGPNSNLVAAEATQLTPEDDAGGRRMQPTAGCFPEKEKRESPRSPADTSATTNSTAKMPPARHVATHCPEDPATVCCPLRPAPGADLGTDPMLIEWEVSSLAPDPKTIRPLPPHEDDNSAPAQTPTGVQSPLEAPGGDRHGSNGATRQSGQPQAESLAQHSSPIAESEEVAAARRLDAFASDISCRISTPLAKLTRTNVKALAPEPPKRSSIRLANNKLAKIPTARRGEVLLMRRFDIEPSDNNSGQSSSRNLDTVFHEGVSCGHAGNVKSMFPTRKYAAGHGGTSPIAA</sequence>
<gene>
    <name evidence="3" type="ORF">URODEC1_LOCUS111003</name>
</gene>
<feature type="region of interest" description="Disordered" evidence="1">
    <location>
        <begin position="1"/>
        <end position="192"/>
    </location>
</feature>
<protein>
    <recommendedName>
        <fullName evidence="2">CCHC-type domain-containing protein</fullName>
    </recommendedName>
</protein>
<dbReference type="EMBL" id="OZ075118">
    <property type="protein sequence ID" value="CAL5085292.1"/>
    <property type="molecule type" value="Genomic_DNA"/>
</dbReference>
<accession>A0ABC9FZY3</accession>
<dbReference type="SMART" id="SM00343">
    <property type="entry name" value="ZnF_C2HC"/>
    <property type="match status" value="2"/>
</dbReference>
<feature type="compositionally biased region" description="Polar residues" evidence="1">
    <location>
        <begin position="777"/>
        <end position="787"/>
    </location>
</feature>
<evidence type="ECO:0000256" key="1">
    <source>
        <dbReference type="SAM" id="MobiDB-lite"/>
    </source>
</evidence>
<feature type="compositionally biased region" description="Low complexity" evidence="1">
    <location>
        <begin position="32"/>
        <end position="47"/>
    </location>
</feature>
<feature type="domain" description="CCHC-type" evidence="2">
    <location>
        <begin position="201"/>
        <end position="217"/>
    </location>
</feature>